<reference evidence="10 11" key="1">
    <citation type="submission" date="2018-03" db="EMBL/GenBank/DDBJ databases">
        <title>The ancient ancestry and fast evolution of plastids.</title>
        <authorList>
            <person name="Moore K.R."/>
            <person name="Magnabosco C."/>
            <person name="Momper L."/>
            <person name="Gold D.A."/>
            <person name="Bosak T."/>
            <person name="Fournier G.P."/>
        </authorList>
    </citation>
    <scope>NUCLEOTIDE SEQUENCE [LARGE SCALE GENOMIC DNA]</scope>
    <source>
        <strain evidence="10 11">CCALA 037</strain>
    </source>
</reference>
<keyword evidence="4 9" id="KW-0812">Transmembrane</keyword>
<comment type="similarity">
    <text evidence="9">Belongs to the MscL family.</text>
</comment>
<evidence type="ECO:0000256" key="7">
    <source>
        <dbReference type="ARBA" id="ARBA00023136"/>
    </source>
</evidence>
<protein>
    <recommendedName>
        <fullName evidence="9">Large-conductance mechanosensitive channel</fullName>
    </recommendedName>
</protein>
<dbReference type="GO" id="GO:0005886">
    <property type="term" value="C:plasma membrane"/>
    <property type="evidence" value="ECO:0007669"/>
    <property type="project" value="UniProtKB-SubCell"/>
</dbReference>
<dbReference type="HAMAP" id="MF_00115">
    <property type="entry name" value="MscL"/>
    <property type="match status" value="1"/>
</dbReference>
<dbReference type="PANTHER" id="PTHR30266">
    <property type="entry name" value="MECHANOSENSITIVE CHANNEL MSCL"/>
    <property type="match status" value="1"/>
</dbReference>
<dbReference type="SUPFAM" id="SSF81330">
    <property type="entry name" value="Gated mechanosensitive channel"/>
    <property type="match status" value="1"/>
</dbReference>
<evidence type="ECO:0000256" key="3">
    <source>
        <dbReference type="ARBA" id="ARBA00022475"/>
    </source>
</evidence>
<gene>
    <name evidence="9 10" type="primary">mscL</name>
    <name evidence="10" type="ORF">C7B77_11280</name>
</gene>
<sequence>MTIRSSRNAATGFIKDFQDFVIKGNIFDLAVAVIMGGAFGKVIDSLIKDVITPAILEPTIKASGAKDLESWVVGAAKLGLFISNIITFIVISFVIFLMVRGMAKFKRKEEKLDAADTKECPYCLSTIPIAATKCAHCTSELPPTM</sequence>
<dbReference type="GO" id="GO:0008381">
    <property type="term" value="F:mechanosensitive monoatomic ion channel activity"/>
    <property type="evidence" value="ECO:0007669"/>
    <property type="project" value="UniProtKB-UniRule"/>
</dbReference>
<accession>A0A2T1GG55</accession>
<keyword evidence="2 9" id="KW-0813">Transport</keyword>
<proteinExistence type="inferred from homology"/>
<dbReference type="Pfam" id="PF01741">
    <property type="entry name" value="MscL"/>
    <property type="match status" value="1"/>
</dbReference>
<comment type="caution">
    <text evidence="10">The sequence shown here is derived from an EMBL/GenBank/DDBJ whole genome shotgun (WGS) entry which is preliminary data.</text>
</comment>
<keyword evidence="7 9" id="KW-0472">Membrane</keyword>
<feature type="transmembrane region" description="Helical" evidence="9">
    <location>
        <begin position="20"/>
        <end position="39"/>
    </location>
</feature>
<dbReference type="Gene3D" id="1.10.1200.120">
    <property type="entry name" value="Large-conductance mechanosensitive channel, MscL, domain 1"/>
    <property type="match status" value="1"/>
</dbReference>
<comment type="subcellular location">
    <subcellularLocation>
        <location evidence="9">Cell membrane</location>
        <topology evidence="9">Multi-pass membrane protein</topology>
    </subcellularLocation>
    <subcellularLocation>
        <location evidence="1">Membrane</location>
        <topology evidence="1">Multi-pass membrane protein</topology>
    </subcellularLocation>
</comment>
<keyword evidence="8 9" id="KW-0407">Ion channel</keyword>
<organism evidence="10 11">
    <name type="scientific">Chamaesiphon polymorphus CCALA 037</name>
    <dbReference type="NCBI Taxonomy" id="2107692"/>
    <lineage>
        <taxon>Bacteria</taxon>
        <taxon>Bacillati</taxon>
        <taxon>Cyanobacteriota</taxon>
        <taxon>Cyanophyceae</taxon>
        <taxon>Gomontiellales</taxon>
        <taxon>Chamaesiphonaceae</taxon>
        <taxon>Chamaesiphon</taxon>
    </lineage>
</organism>
<evidence type="ECO:0000256" key="8">
    <source>
        <dbReference type="ARBA" id="ARBA00023303"/>
    </source>
</evidence>
<evidence type="ECO:0000256" key="2">
    <source>
        <dbReference type="ARBA" id="ARBA00022448"/>
    </source>
</evidence>
<dbReference type="PANTHER" id="PTHR30266:SF2">
    <property type="entry name" value="LARGE-CONDUCTANCE MECHANOSENSITIVE CHANNEL"/>
    <property type="match status" value="1"/>
</dbReference>
<evidence type="ECO:0000256" key="6">
    <source>
        <dbReference type="ARBA" id="ARBA00023065"/>
    </source>
</evidence>
<evidence type="ECO:0000256" key="9">
    <source>
        <dbReference type="HAMAP-Rule" id="MF_00115"/>
    </source>
</evidence>
<dbReference type="InterPro" id="IPR036019">
    <property type="entry name" value="MscL_channel"/>
</dbReference>
<dbReference type="RefSeq" id="WP_106304275.1">
    <property type="nucleotide sequence ID" value="NZ_PVWO01000117.1"/>
</dbReference>
<dbReference type="NCBIfam" id="TIGR00220">
    <property type="entry name" value="mscL"/>
    <property type="match status" value="1"/>
</dbReference>
<keyword evidence="11" id="KW-1185">Reference proteome</keyword>
<keyword evidence="3 9" id="KW-1003">Cell membrane</keyword>
<feature type="transmembrane region" description="Helical" evidence="9">
    <location>
        <begin position="78"/>
        <end position="99"/>
    </location>
</feature>
<dbReference type="InterPro" id="IPR001185">
    <property type="entry name" value="MS_channel"/>
</dbReference>
<evidence type="ECO:0000256" key="5">
    <source>
        <dbReference type="ARBA" id="ARBA00022989"/>
    </source>
</evidence>
<evidence type="ECO:0000256" key="1">
    <source>
        <dbReference type="ARBA" id="ARBA00004141"/>
    </source>
</evidence>
<dbReference type="InterPro" id="IPR037673">
    <property type="entry name" value="MSC/AndL"/>
</dbReference>
<comment type="subunit">
    <text evidence="9">Homopentamer.</text>
</comment>
<evidence type="ECO:0000256" key="4">
    <source>
        <dbReference type="ARBA" id="ARBA00022692"/>
    </source>
</evidence>
<dbReference type="Proteomes" id="UP000238937">
    <property type="component" value="Unassembled WGS sequence"/>
</dbReference>
<comment type="function">
    <text evidence="9">Channel that opens in response to stretch forces in the membrane lipid bilayer. May participate in the regulation of osmotic pressure changes within the cell.</text>
</comment>
<dbReference type="EMBL" id="PVWO01000117">
    <property type="protein sequence ID" value="PSB56605.1"/>
    <property type="molecule type" value="Genomic_DNA"/>
</dbReference>
<dbReference type="PRINTS" id="PR01264">
    <property type="entry name" value="MECHCHANNEL"/>
</dbReference>
<evidence type="ECO:0000313" key="10">
    <source>
        <dbReference type="EMBL" id="PSB56605.1"/>
    </source>
</evidence>
<name>A0A2T1GG55_9CYAN</name>
<dbReference type="AlphaFoldDB" id="A0A2T1GG55"/>
<keyword evidence="5 9" id="KW-1133">Transmembrane helix</keyword>
<dbReference type="OrthoDB" id="9810350at2"/>
<keyword evidence="6 9" id="KW-0406">Ion transport</keyword>
<evidence type="ECO:0000313" key="11">
    <source>
        <dbReference type="Proteomes" id="UP000238937"/>
    </source>
</evidence>